<evidence type="ECO:0000313" key="3">
    <source>
        <dbReference type="EMBL" id="EAW14106.1"/>
    </source>
</evidence>
<dbReference type="Pfam" id="PF07859">
    <property type="entry name" value="Abhydrolase_3"/>
    <property type="match status" value="2"/>
</dbReference>
<dbReference type="Gene3D" id="3.40.50.1820">
    <property type="entry name" value="alpha/beta hydrolase"/>
    <property type="match status" value="2"/>
</dbReference>
<dbReference type="KEGG" id="act:ACLA_071390"/>
<evidence type="ECO:0000256" key="1">
    <source>
        <dbReference type="SAM" id="MobiDB-lite"/>
    </source>
</evidence>
<feature type="region of interest" description="Disordered" evidence="1">
    <location>
        <begin position="660"/>
        <end position="689"/>
    </location>
</feature>
<dbReference type="PANTHER" id="PTHR23025">
    <property type="entry name" value="TRIACYLGLYCEROL LIPASE"/>
    <property type="match status" value="1"/>
</dbReference>
<dbReference type="OrthoDB" id="5570009at2759"/>
<dbReference type="GO" id="GO:0004806">
    <property type="term" value="F:triacylglycerol lipase activity"/>
    <property type="evidence" value="ECO:0007669"/>
    <property type="project" value="TreeGrafter"/>
</dbReference>
<feature type="region of interest" description="Disordered" evidence="1">
    <location>
        <begin position="587"/>
        <end position="614"/>
    </location>
</feature>
<dbReference type="AlphaFoldDB" id="A1C6T5"/>
<evidence type="ECO:0000313" key="4">
    <source>
        <dbReference type="Proteomes" id="UP000006701"/>
    </source>
</evidence>
<dbReference type="VEuPathDB" id="FungiDB:ACLA_071390"/>
<proteinExistence type="predicted"/>
<dbReference type="eggNOG" id="KOG4388">
    <property type="taxonomic scope" value="Eukaryota"/>
</dbReference>
<dbReference type="InterPro" id="IPR013094">
    <property type="entry name" value="AB_hydrolase_3"/>
</dbReference>
<keyword evidence="4" id="KW-1185">Reference proteome</keyword>
<dbReference type="STRING" id="344612.A1C6T5"/>
<accession>A1C6T5</accession>
<dbReference type="RefSeq" id="XP_001275532.1">
    <property type="nucleotide sequence ID" value="XM_001275531.1"/>
</dbReference>
<dbReference type="InterPro" id="IPR029058">
    <property type="entry name" value="AB_hydrolase_fold"/>
</dbReference>
<evidence type="ECO:0000259" key="2">
    <source>
        <dbReference type="Pfam" id="PF07859"/>
    </source>
</evidence>
<dbReference type="PANTHER" id="PTHR23025:SF3">
    <property type="entry name" value="HORMONE-SENSITIVE LIPASE"/>
    <property type="match status" value="1"/>
</dbReference>
<dbReference type="OMA" id="NMYDATY"/>
<gene>
    <name evidence="3" type="ORF">ACLA_071390</name>
</gene>
<dbReference type="GO" id="GO:0005829">
    <property type="term" value="C:cytosol"/>
    <property type="evidence" value="ECO:0007669"/>
    <property type="project" value="TreeGrafter"/>
</dbReference>
<feature type="domain" description="Alpha/beta hydrolase fold-3" evidence="2">
    <location>
        <begin position="192"/>
        <end position="374"/>
    </location>
</feature>
<dbReference type="GO" id="GO:0004771">
    <property type="term" value="F:sterol ester esterase activity"/>
    <property type="evidence" value="ECO:0007669"/>
    <property type="project" value="TreeGrafter"/>
</dbReference>
<reference evidence="3 4" key="1">
    <citation type="journal article" date="2008" name="PLoS Genet.">
        <title>Genomic islands in the pathogenic filamentous fungus Aspergillus fumigatus.</title>
        <authorList>
            <person name="Fedorova N.D."/>
            <person name="Khaldi N."/>
            <person name="Joardar V.S."/>
            <person name="Maiti R."/>
            <person name="Amedeo P."/>
            <person name="Anderson M.J."/>
            <person name="Crabtree J."/>
            <person name="Silva J.C."/>
            <person name="Badger J.H."/>
            <person name="Albarraq A."/>
            <person name="Angiuoli S."/>
            <person name="Bussey H."/>
            <person name="Bowyer P."/>
            <person name="Cotty P.J."/>
            <person name="Dyer P.S."/>
            <person name="Egan A."/>
            <person name="Galens K."/>
            <person name="Fraser-Liggett C.M."/>
            <person name="Haas B.J."/>
            <person name="Inman J.M."/>
            <person name="Kent R."/>
            <person name="Lemieux S."/>
            <person name="Malavazi I."/>
            <person name="Orvis J."/>
            <person name="Roemer T."/>
            <person name="Ronning C.M."/>
            <person name="Sundaram J.P."/>
            <person name="Sutton G."/>
            <person name="Turner G."/>
            <person name="Venter J.C."/>
            <person name="White O.R."/>
            <person name="Whitty B.R."/>
            <person name="Youngman P."/>
            <person name="Wolfe K.H."/>
            <person name="Goldman G.H."/>
            <person name="Wortman J.R."/>
            <person name="Jiang B."/>
            <person name="Denning D.W."/>
            <person name="Nierman W.C."/>
        </authorList>
    </citation>
    <scope>NUCLEOTIDE SEQUENCE [LARGE SCALE GENOMIC DNA]</scope>
    <source>
        <strain evidence="4">ATCC 1007 / CBS 513.65 / DSM 816 / NCTC 3887 / NRRL 1</strain>
    </source>
</reference>
<dbReference type="HOGENOM" id="CLU_003590_1_0_1"/>
<name>A1C6T5_ASPCL</name>
<dbReference type="GeneID" id="4707784"/>
<protein>
    <submittedName>
        <fullName evidence="3">Lipase, putative</fullName>
    </submittedName>
</protein>
<feature type="domain" description="Alpha/beta hydrolase fold-3" evidence="2">
    <location>
        <begin position="414"/>
        <end position="498"/>
    </location>
</feature>
<sequence length="749" mass="83831">MDRGSKHGPPLVRKLSSRLSEKLTVWQTTVVVFLWLYVSRNFAKIVGLESPEPLANLYSRSFFRATWIVTALDAGFWTAMKIKPNWLRDIASLVFTAYYLFAAEQADDKVRRVRATLTVEHLRVSWNKGTTPYLWALQKLLRPRFTRYPPRAIRIPRPKQSVYNEPTEAWLYFDGPLSALRDQTCLILDVPGGGYVAMDPRSSEDKLLAWAGKTKVPILSLNYKKAPEYPYPYALNECYDVYHTIVSTCGRCLGLSGRTQPRIVVTGDSAGGNLAVGTVLMVLQSGTTDAPRWQGENVLPRPEGLVLAYPSLNMRVESWMTEEQMSLIQDKNTRQTNRNVLQRKNMDYQRLTPFASPGPSAEDLGQDFLIDADLEANNLAEKASKRMAEKLGQDNLVSQTAALAENQPKQIRTRLAVSSMISYVHDRILTPEMMRAMIILYIGSHNRPDFSTDFLLSPVLAPESLLTRFPKTYIITGERDPLVDDTVIFAGRLRQAKLQQFRERQELGLEKSHRAFNEKDHVEVSLLPGVSHGFLQMAGFFSESWKHINRCATWINELFDTSRAEKSTSTLLQSLYDNPTVYKTLTAEGMDGASPRNHKRSLTGESSADEDRPLEMGVARMTPLATGCANRGGGEPLQGKIDDSPDDTFRDGIYSVPEVKSPMADGRKRSASRGRTPRSGLGGRRHLAPNTLILPLSSANLPDDLESPVQIHNRERSLHSLPSHEDLLDRRMNGLAGGLMGIGEGAQTP</sequence>
<dbReference type="Proteomes" id="UP000006701">
    <property type="component" value="Unassembled WGS sequence"/>
</dbReference>
<organism evidence="3 4">
    <name type="scientific">Aspergillus clavatus (strain ATCC 1007 / CBS 513.65 / DSM 816 / NCTC 3887 / NRRL 1 / QM 1276 / 107)</name>
    <dbReference type="NCBI Taxonomy" id="344612"/>
    <lineage>
        <taxon>Eukaryota</taxon>
        <taxon>Fungi</taxon>
        <taxon>Dikarya</taxon>
        <taxon>Ascomycota</taxon>
        <taxon>Pezizomycotina</taxon>
        <taxon>Eurotiomycetes</taxon>
        <taxon>Eurotiomycetidae</taxon>
        <taxon>Eurotiales</taxon>
        <taxon>Aspergillaceae</taxon>
        <taxon>Aspergillus</taxon>
        <taxon>Aspergillus subgen. Fumigati</taxon>
    </lineage>
</organism>
<dbReference type="SUPFAM" id="SSF53474">
    <property type="entry name" value="alpha/beta-Hydrolases"/>
    <property type="match status" value="1"/>
</dbReference>
<dbReference type="EMBL" id="DS027045">
    <property type="protein sequence ID" value="EAW14106.1"/>
    <property type="molecule type" value="Genomic_DNA"/>
</dbReference>
<dbReference type="GO" id="GO:0019433">
    <property type="term" value="P:triglyceride catabolic process"/>
    <property type="evidence" value="ECO:0007669"/>
    <property type="project" value="TreeGrafter"/>
</dbReference>